<keyword evidence="2" id="KW-1133">Transmembrane helix</keyword>
<name>A0ABT5T5Q9_9PSEU</name>
<keyword evidence="4" id="KW-1185">Reference proteome</keyword>
<keyword evidence="2" id="KW-0812">Transmembrane</keyword>
<dbReference type="InterPro" id="IPR045713">
    <property type="entry name" value="DUF6069"/>
</dbReference>
<evidence type="ECO:0000256" key="2">
    <source>
        <dbReference type="SAM" id="Phobius"/>
    </source>
</evidence>
<gene>
    <name evidence="3" type="ORF">PGB27_28425</name>
</gene>
<organism evidence="3 4">
    <name type="scientific">Actinomycetospora lemnae</name>
    <dbReference type="NCBI Taxonomy" id="3019891"/>
    <lineage>
        <taxon>Bacteria</taxon>
        <taxon>Bacillati</taxon>
        <taxon>Actinomycetota</taxon>
        <taxon>Actinomycetes</taxon>
        <taxon>Pseudonocardiales</taxon>
        <taxon>Pseudonocardiaceae</taxon>
        <taxon>Actinomycetospora</taxon>
    </lineage>
</organism>
<evidence type="ECO:0000256" key="1">
    <source>
        <dbReference type="SAM" id="MobiDB-lite"/>
    </source>
</evidence>
<protein>
    <submittedName>
        <fullName evidence="3">DUF6069 family protein</fullName>
    </submittedName>
</protein>
<feature type="transmembrane region" description="Helical" evidence="2">
    <location>
        <begin position="121"/>
        <end position="139"/>
    </location>
</feature>
<feature type="region of interest" description="Disordered" evidence="1">
    <location>
        <begin position="1"/>
        <end position="21"/>
    </location>
</feature>
<dbReference type="RefSeq" id="WP_274203817.1">
    <property type="nucleotide sequence ID" value="NZ_JAQZAO010000021.1"/>
</dbReference>
<dbReference type="Pfam" id="PF19545">
    <property type="entry name" value="DUF6069"/>
    <property type="match status" value="1"/>
</dbReference>
<evidence type="ECO:0000313" key="4">
    <source>
        <dbReference type="Proteomes" id="UP001300763"/>
    </source>
</evidence>
<dbReference type="Proteomes" id="UP001300763">
    <property type="component" value="Unassembled WGS sequence"/>
</dbReference>
<sequence length="143" mass="14428">MSVTTAAHAATTTEPTTEKTPVAPLIGDGLRAACVAGAATTTVAAAADVLGMSPVVGGAPIPAFGFAVLTVIFSVVGLVLAVVLRFAARRPRTVFVRTTIVLTVLSLVPDITADATTTTKVLLMLTHVVAAAIVIPAIARRLS</sequence>
<feature type="transmembrane region" description="Helical" evidence="2">
    <location>
        <begin position="61"/>
        <end position="87"/>
    </location>
</feature>
<evidence type="ECO:0000313" key="3">
    <source>
        <dbReference type="EMBL" id="MDD7969288.1"/>
    </source>
</evidence>
<accession>A0ABT5T5Q9</accession>
<dbReference type="EMBL" id="JAQZAO010000021">
    <property type="protein sequence ID" value="MDD7969288.1"/>
    <property type="molecule type" value="Genomic_DNA"/>
</dbReference>
<reference evidence="3 4" key="1">
    <citation type="submission" date="2023-02" db="EMBL/GenBank/DDBJ databases">
        <title>Genome sequencing required for Actinomycetospora new species description.</title>
        <authorList>
            <person name="Saimee Y."/>
            <person name="Duangmal K."/>
        </authorList>
    </citation>
    <scope>NUCLEOTIDE SEQUENCE [LARGE SCALE GENOMIC DNA]</scope>
    <source>
        <strain evidence="3 4">DW7H6</strain>
    </source>
</reference>
<comment type="caution">
    <text evidence="3">The sequence shown here is derived from an EMBL/GenBank/DDBJ whole genome shotgun (WGS) entry which is preliminary data.</text>
</comment>
<keyword evidence="2" id="KW-0472">Membrane</keyword>
<proteinExistence type="predicted"/>